<dbReference type="SUPFAM" id="SSF51905">
    <property type="entry name" value="FAD/NAD(P)-binding domain"/>
    <property type="match status" value="1"/>
</dbReference>
<dbReference type="Pfam" id="PF00732">
    <property type="entry name" value="GMC_oxred_N"/>
    <property type="match status" value="1"/>
</dbReference>
<dbReference type="Gene3D" id="3.30.560.10">
    <property type="entry name" value="Glucose Oxidase, domain 3"/>
    <property type="match status" value="1"/>
</dbReference>
<dbReference type="AlphaFoldDB" id="A0A6J1S5E9"/>
<dbReference type="PROSITE" id="PS00624">
    <property type="entry name" value="GMC_OXRED_2"/>
    <property type="match status" value="1"/>
</dbReference>
<evidence type="ECO:0000256" key="1">
    <source>
        <dbReference type="ARBA" id="ARBA00010790"/>
    </source>
</evidence>
<evidence type="ECO:0000313" key="4">
    <source>
        <dbReference type="Proteomes" id="UP000504606"/>
    </source>
</evidence>
<dbReference type="PANTHER" id="PTHR11552">
    <property type="entry name" value="GLUCOSE-METHANOL-CHOLINE GMC OXIDOREDUCTASE"/>
    <property type="match status" value="1"/>
</dbReference>
<dbReference type="PIRSF" id="PIRSF000137">
    <property type="entry name" value="Alcohol_oxidase"/>
    <property type="match status" value="1"/>
</dbReference>
<evidence type="ECO:0000256" key="2">
    <source>
        <dbReference type="PIRSR" id="PIRSR000137-2"/>
    </source>
</evidence>
<dbReference type="RefSeq" id="XP_026275888.1">
    <property type="nucleotide sequence ID" value="XM_026420103.2"/>
</dbReference>
<accession>A0A6J1S5E9</accession>
<reference evidence="5" key="1">
    <citation type="submission" date="2025-08" db="UniProtKB">
        <authorList>
            <consortium name="RefSeq"/>
        </authorList>
    </citation>
    <scope>IDENTIFICATION</scope>
    <source>
        <tissue evidence="5">Whole organism</tissue>
    </source>
</reference>
<feature type="binding site" evidence="2">
    <location>
        <position position="251"/>
    </location>
    <ligand>
        <name>FAD</name>
        <dbReference type="ChEBI" id="CHEBI:57692"/>
    </ligand>
</feature>
<protein>
    <submittedName>
        <fullName evidence="5">Glucose dehydrogenase [FAD, quinone]-like</fullName>
    </submittedName>
</protein>
<dbReference type="InterPro" id="IPR007867">
    <property type="entry name" value="GMC_OxRtase_C"/>
</dbReference>
<dbReference type="SUPFAM" id="SSF54373">
    <property type="entry name" value="FAD-linked reductases, C-terminal domain"/>
    <property type="match status" value="1"/>
</dbReference>
<keyword evidence="2" id="KW-0285">Flavoprotein</keyword>
<gene>
    <name evidence="5" type="primary">LOC113204794</name>
</gene>
<dbReference type="Proteomes" id="UP000504606">
    <property type="component" value="Unplaced"/>
</dbReference>
<sequence>MAGQQCLAYASFMALVFSGVHYKEPAQSTAAIPVEVDFVVIGGGSGGATVAGRLSEVSKWQVLLLEAGPEEPIVQQVPAFSTQTYGTAKYDWQLKVEKTANDVTGVIPRAKMLGGCSAHNGMVYQRGVEADFQCWEKAGAKGWSFKEVLPYYKKSEDNLDPDVAKNTAYHSTGGPLGVQRVPYQDANARLLREAYKEGGYSEVDLNGGHDEGFAWSQTTARQGQRNSANTAFLLSARSKRSNLHIATGILVKKVNINAKTKRVESVEYTDPKGASKIVKARLEVILSAGTYLSPQLLMASGIGPADQLKKAGIPVIAPLNAVGSNLQDHVMVMSLPSINFSKTAVVPTPKQMNQHAQQFKKGTGPLTANGLNSLVIRTKSPLQPSSDARPYVQVQHAIGWQKNQNLIPYCKVDTPTANATTCYYNAVTASVVLLHSQDAGSVQINTTNPYGPPLIYQKILSSDQDVRAVAAVLKSLTETLRSSKSLQRAGATVNLPAAGAACGGQAVGSQAWYECVVRANGGSSWGHGVGTCSIGSVVDARLRVLGGVSGLRVVDASVMPCVPSGNTNAPAIMIGERAADFIKQDHGVKA</sequence>
<dbReference type="GO" id="GO:0016614">
    <property type="term" value="F:oxidoreductase activity, acting on CH-OH group of donors"/>
    <property type="evidence" value="ECO:0007669"/>
    <property type="project" value="InterPro"/>
</dbReference>
<dbReference type="PANTHER" id="PTHR11552:SF154">
    <property type="entry name" value="FI04917P"/>
    <property type="match status" value="1"/>
</dbReference>
<feature type="domain" description="Glucose-methanol-choline oxidoreductase N-terminal" evidence="3">
    <location>
        <begin position="289"/>
        <end position="303"/>
    </location>
</feature>
<evidence type="ECO:0000259" key="3">
    <source>
        <dbReference type="PROSITE" id="PS00624"/>
    </source>
</evidence>
<dbReference type="Pfam" id="PF05199">
    <property type="entry name" value="GMC_oxred_C"/>
    <property type="match status" value="1"/>
</dbReference>
<dbReference type="GO" id="GO:0050660">
    <property type="term" value="F:flavin adenine dinucleotide binding"/>
    <property type="evidence" value="ECO:0007669"/>
    <property type="project" value="InterPro"/>
</dbReference>
<dbReference type="InterPro" id="IPR012132">
    <property type="entry name" value="GMC_OxRdtase"/>
</dbReference>
<feature type="binding site" evidence="2">
    <location>
        <begin position="120"/>
        <end position="123"/>
    </location>
    <ligand>
        <name>FAD</name>
        <dbReference type="ChEBI" id="CHEBI:57692"/>
    </ligand>
</feature>
<comment type="cofactor">
    <cofactor evidence="2">
        <name>FAD</name>
        <dbReference type="ChEBI" id="CHEBI:57692"/>
    </cofactor>
</comment>
<comment type="similarity">
    <text evidence="1">Belongs to the GMC oxidoreductase family.</text>
</comment>
<proteinExistence type="inferred from homology"/>
<evidence type="ECO:0000313" key="5">
    <source>
        <dbReference type="RefSeq" id="XP_026275888.1"/>
    </source>
</evidence>
<keyword evidence="2" id="KW-0274">FAD</keyword>
<dbReference type="Gene3D" id="3.50.50.60">
    <property type="entry name" value="FAD/NAD(P)-binding domain"/>
    <property type="match status" value="1"/>
</dbReference>
<dbReference type="GeneID" id="113204794"/>
<keyword evidence="4" id="KW-1185">Reference proteome</keyword>
<name>A0A6J1S5E9_FRAOC</name>
<organism evidence="4 5">
    <name type="scientific">Frankliniella occidentalis</name>
    <name type="common">Western flower thrips</name>
    <name type="synonym">Euthrips occidentalis</name>
    <dbReference type="NCBI Taxonomy" id="133901"/>
    <lineage>
        <taxon>Eukaryota</taxon>
        <taxon>Metazoa</taxon>
        <taxon>Ecdysozoa</taxon>
        <taxon>Arthropoda</taxon>
        <taxon>Hexapoda</taxon>
        <taxon>Insecta</taxon>
        <taxon>Pterygota</taxon>
        <taxon>Neoptera</taxon>
        <taxon>Paraneoptera</taxon>
        <taxon>Thysanoptera</taxon>
        <taxon>Terebrantia</taxon>
        <taxon>Thripoidea</taxon>
        <taxon>Thripidae</taxon>
        <taxon>Frankliniella</taxon>
    </lineage>
</organism>
<dbReference type="OrthoDB" id="269227at2759"/>
<dbReference type="InterPro" id="IPR036188">
    <property type="entry name" value="FAD/NAD-bd_sf"/>
</dbReference>
<dbReference type="InterPro" id="IPR000172">
    <property type="entry name" value="GMC_OxRdtase_N"/>
</dbReference>
<dbReference type="KEGG" id="foc:113204794"/>